<evidence type="ECO:0000313" key="2">
    <source>
        <dbReference type="Proteomes" id="UP000322791"/>
    </source>
</evidence>
<dbReference type="Gene3D" id="2.60.40.1120">
    <property type="entry name" value="Carboxypeptidase-like, regulatory domain"/>
    <property type="match status" value="1"/>
</dbReference>
<dbReference type="EMBL" id="VTHL01000006">
    <property type="protein sequence ID" value="TYZ11032.1"/>
    <property type="molecule type" value="Genomic_DNA"/>
</dbReference>
<name>A0A5D6V794_9BACT</name>
<keyword evidence="1" id="KW-0645">Protease</keyword>
<gene>
    <name evidence="1" type="ORF">FY528_08270</name>
</gene>
<comment type="caution">
    <text evidence="1">The sequence shown here is derived from an EMBL/GenBank/DDBJ whole genome shotgun (WGS) entry which is preliminary data.</text>
</comment>
<proteinExistence type="predicted"/>
<dbReference type="SUPFAM" id="SSF49464">
    <property type="entry name" value="Carboxypeptidase regulatory domain-like"/>
    <property type="match status" value="1"/>
</dbReference>
<dbReference type="Pfam" id="PF13715">
    <property type="entry name" value="CarbopepD_reg_2"/>
    <property type="match status" value="1"/>
</dbReference>
<dbReference type="GO" id="GO:0004180">
    <property type="term" value="F:carboxypeptidase activity"/>
    <property type="evidence" value="ECO:0007669"/>
    <property type="project" value="UniProtKB-KW"/>
</dbReference>
<keyword evidence="1" id="KW-0121">Carboxypeptidase</keyword>
<organism evidence="1 2">
    <name type="scientific">Hymenobacter lutimineralis</name>
    <dbReference type="NCBI Taxonomy" id="2606448"/>
    <lineage>
        <taxon>Bacteria</taxon>
        <taxon>Pseudomonadati</taxon>
        <taxon>Bacteroidota</taxon>
        <taxon>Cytophagia</taxon>
        <taxon>Cytophagales</taxon>
        <taxon>Hymenobacteraceae</taxon>
        <taxon>Hymenobacter</taxon>
    </lineage>
</organism>
<dbReference type="InterPro" id="IPR008969">
    <property type="entry name" value="CarboxyPept-like_regulatory"/>
</dbReference>
<protein>
    <submittedName>
        <fullName evidence="1">Carboxypeptidase-like regulatory domain-containing protein</fullName>
    </submittedName>
</protein>
<keyword evidence="2" id="KW-1185">Reference proteome</keyword>
<reference evidence="1 2" key="1">
    <citation type="submission" date="2019-08" db="EMBL/GenBank/DDBJ databases">
        <authorList>
            <person name="Seo M.-J."/>
        </authorList>
    </citation>
    <scope>NUCLEOTIDE SEQUENCE [LARGE SCALE GENOMIC DNA]</scope>
    <source>
        <strain evidence="1 2">KIGAM108</strain>
    </source>
</reference>
<evidence type="ECO:0000313" key="1">
    <source>
        <dbReference type="EMBL" id="TYZ11032.1"/>
    </source>
</evidence>
<accession>A0A5D6V794</accession>
<sequence>METAASPVGEAAVFIVEYSLRRHRIGKYSSLCTMKGYVLGLLLLVNGFSGMAQGMVRGVVRYKKSLLPGATIVVIGTDTGTTTDSEGTFAIELAQDSATLQISMIGFVTQKVKAAVGDTLQVQFRESCRWDDHINFDVLQIGLSGGAKYTPLGGKCSYGTFPFFNNQYSDVTLEVAAEYQTNRQRTNQVVEFEAGVGHLIAPCNWPTFGIALNYALVETPQFHFDRRMLTINSTGFYVGYDQLLVSLGLGAASYQLENGLSKSWGIEAGTGFTKSGNVADVALATKLAWWQHYWQWSSSLTLDKRPFSAGITYKQLGRLYSEVGFQLSVSFRNPSIRFGSKPEK</sequence>
<dbReference type="Proteomes" id="UP000322791">
    <property type="component" value="Unassembled WGS sequence"/>
</dbReference>
<dbReference type="AlphaFoldDB" id="A0A5D6V794"/>
<dbReference type="RefSeq" id="WP_149070517.1">
    <property type="nucleotide sequence ID" value="NZ_VTHL01000006.1"/>
</dbReference>
<keyword evidence="1" id="KW-0378">Hydrolase</keyword>